<evidence type="ECO:0000313" key="3">
    <source>
        <dbReference type="Proteomes" id="UP001596395"/>
    </source>
</evidence>
<keyword evidence="1" id="KW-0472">Membrane</keyword>
<evidence type="ECO:0000313" key="2">
    <source>
        <dbReference type="EMBL" id="MFC6952120.1"/>
    </source>
</evidence>
<feature type="transmembrane region" description="Helical" evidence="1">
    <location>
        <begin position="40"/>
        <end position="60"/>
    </location>
</feature>
<keyword evidence="1" id="KW-0812">Transmembrane</keyword>
<feature type="transmembrane region" description="Helical" evidence="1">
    <location>
        <begin position="12"/>
        <end position="34"/>
    </location>
</feature>
<dbReference type="Proteomes" id="UP001596395">
    <property type="component" value="Unassembled WGS sequence"/>
</dbReference>
<gene>
    <name evidence="2" type="ORF">ACFQGB_04520</name>
</gene>
<dbReference type="RefSeq" id="WP_336349112.1">
    <property type="nucleotide sequence ID" value="NZ_JAZAQL010000001.1"/>
</dbReference>
<comment type="caution">
    <text evidence="2">The sequence shown here is derived from an EMBL/GenBank/DDBJ whole genome shotgun (WGS) entry which is preliminary data.</text>
</comment>
<organism evidence="2 3">
    <name type="scientific">Halorubellus litoreus</name>
    <dbReference type="NCBI Taxonomy" id="755308"/>
    <lineage>
        <taxon>Archaea</taxon>
        <taxon>Methanobacteriati</taxon>
        <taxon>Methanobacteriota</taxon>
        <taxon>Stenosarchaea group</taxon>
        <taxon>Halobacteria</taxon>
        <taxon>Halobacteriales</taxon>
        <taxon>Halorubellaceae</taxon>
        <taxon>Halorubellus</taxon>
    </lineage>
</organism>
<proteinExistence type="predicted"/>
<dbReference type="AlphaFoldDB" id="A0ABD5V979"/>
<keyword evidence="3" id="KW-1185">Reference proteome</keyword>
<sequence length="64" mass="6765">MARGGNDHDRNRLIRALVYFLVAFVATPVLGVVFRVEVGISFLMGGALGICLVVATFVLASTGL</sequence>
<name>A0ABD5V979_9EURY</name>
<evidence type="ECO:0000256" key="1">
    <source>
        <dbReference type="SAM" id="Phobius"/>
    </source>
</evidence>
<keyword evidence="1" id="KW-1133">Transmembrane helix</keyword>
<accession>A0ABD5V979</accession>
<dbReference type="EMBL" id="JBHSXN010000001">
    <property type="protein sequence ID" value="MFC6952120.1"/>
    <property type="molecule type" value="Genomic_DNA"/>
</dbReference>
<reference evidence="2 3" key="1">
    <citation type="journal article" date="2019" name="Int. J. Syst. Evol. Microbiol.">
        <title>The Global Catalogue of Microorganisms (GCM) 10K type strain sequencing project: providing services to taxonomists for standard genome sequencing and annotation.</title>
        <authorList>
            <consortium name="The Broad Institute Genomics Platform"/>
            <consortium name="The Broad Institute Genome Sequencing Center for Infectious Disease"/>
            <person name="Wu L."/>
            <person name="Ma J."/>
        </authorList>
    </citation>
    <scope>NUCLEOTIDE SEQUENCE [LARGE SCALE GENOMIC DNA]</scope>
    <source>
        <strain evidence="2 3">GX26</strain>
    </source>
</reference>
<protein>
    <submittedName>
        <fullName evidence="2">Uncharacterized protein</fullName>
    </submittedName>
</protein>